<gene>
    <name evidence="2" type="ORF">EV385_3120</name>
</gene>
<feature type="transmembrane region" description="Helical" evidence="1">
    <location>
        <begin position="45"/>
        <end position="66"/>
    </location>
</feature>
<dbReference type="EMBL" id="SHKY01000001">
    <property type="protein sequence ID" value="RZU51306.1"/>
    <property type="molecule type" value="Genomic_DNA"/>
</dbReference>
<feature type="transmembrane region" description="Helical" evidence="1">
    <location>
        <begin position="72"/>
        <end position="91"/>
    </location>
</feature>
<keyword evidence="1" id="KW-0812">Transmembrane</keyword>
<dbReference type="AlphaFoldDB" id="A0A4V2G763"/>
<evidence type="ECO:0000256" key="1">
    <source>
        <dbReference type="SAM" id="Phobius"/>
    </source>
</evidence>
<proteinExistence type="predicted"/>
<evidence type="ECO:0000313" key="2">
    <source>
        <dbReference type="EMBL" id="RZU51306.1"/>
    </source>
</evidence>
<organism evidence="2 3">
    <name type="scientific">Krasilnikovia cinnamomea</name>
    <dbReference type="NCBI Taxonomy" id="349313"/>
    <lineage>
        <taxon>Bacteria</taxon>
        <taxon>Bacillati</taxon>
        <taxon>Actinomycetota</taxon>
        <taxon>Actinomycetes</taxon>
        <taxon>Micromonosporales</taxon>
        <taxon>Micromonosporaceae</taxon>
        <taxon>Krasilnikovia</taxon>
    </lineage>
</organism>
<dbReference type="Proteomes" id="UP000292564">
    <property type="component" value="Unassembled WGS sequence"/>
</dbReference>
<accession>A0A4V2G763</accession>
<reference evidence="2 3" key="1">
    <citation type="submission" date="2019-02" db="EMBL/GenBank/DDBJ databases">
        <title>Sequencing the genomes of 1000 actinobacteria strains.</title>
        <authorList>
            <person name="Klenk H.-P."/>
        </authorList>
    </citation>
    <scope>NUCLEOTIDE SEQUENCE [LARGE SCALE GENOMIC DNA]</scope>
    <source>
        <strain evidence="2 3">DSM 45162</strain>
    </source>
</reference>
<sequence length="113" mass="12128">MAFDQIMLMTLAVLCSAVLVYGLWQMARGWRARRPGESNVLIADGAARFLSGVHGWVMIAMLTGVARRLGGAGTLSALILALTLLALAAFIRRRWGSAAPRRTATGGRTGMER</sequence>
<name>A0A4V2G763_9ACTN</name>
<comment type="caution">
    <text evidence="2">The sequence shown here is derived from an EMBL/GenBank/DDBJ whole genome shotgun (WGS) entry which is preliminary data.</text>
</comment>
<keyword evidence="3" id="KW-1185">Reference proteome</keyword>
<keyword evidence="1" id="KW-0472">Membrane</keyword>
<feature type="transmembrane region" description="Helical" evidence="1">
    <location>
        <begin position="6"/>
        <end position="24"/>
    </location>
</feature>
<protein>
    <submittedName>
        <fullName evidence="2">Uncharacterized protein</fullName>
    </submittedName>
</protein>
<keyword evidence="1" id="KW-1133">Transmembrane helix</keyword>
<evidence type="ECO:0000313" key="3">
    <source>
        <dbReference type="Proteomes" id="UP000292564"/>
    </source>
</evidence>